<feature type="transmembrane region" description="Helical" evidence="2">
    <location>
        <begin position="32"/>
        <end position="61"/>
    </location>
</feature>
<sequence length="1019" mass="111752">MRARFTPQARTAMQKHTPRVMKSHGATTKGQFFGFLAHFLNIFLVLSPWFLTSFMLAYPFFDHRRSLQSSLEYKAIKPATGVSVPFYDGIDIMYRAITFILAVPSGLVLHTHVCRPIRNTFMVTTLRGHKDQLWWISVAILKALWFSVRMIVVLVIVLVGSLIKIVREDQRKRTQTQTNAPRPRVRFAVEKDDAPTLGQVHAIPIHKPFPSKTAIRIFENKPWPSALPMGGSYCRTEKQPNHSRLSSSPRCDRIAEHRERKTGRPLVAPPSRRTNLEYCKLVLPDDWQPDLEHYLRMNRRSAEKSSKLSTSSPKSEPKSASGLADKVQPELENKGRTMTKAKVPFVPVKPAKPKYCGDFSFAQGLLEMERQSKTAVDIQVDPKMANEERGTEGDKKLVVSINEFSASTDAFSKTEPEGNTFIDVQATKPDEDPVASALAELPSNVEPWQAPIMKHYVPEDGQAVTKTVDESDSSADDEDDLDSLNDTTLLGGSGCGSPIPLIVISKENFDCESDDTSKRIPALEKGKSPIRSFVPAAENPVTGPEVAPAVIFQEKPAVMAPIPIPSPEILVPLQAPLSSLPVSPTPDEDIPMPLDPDIARMTLFAALGHNAPTDDANMNWEGTGPAIEVHPLPRIEVCPPPVMVNLPSIQDLGLNVPHIQGPIMPMVCAPPPIQQLTMPMVCDPVVDAPIVDMEDDTIEVAPIIQPQSAMKICAEPQAPVPPVPSIVPPKVLSVNPPPYTNPSAPQKAPAGMGFAAKVMLQREGSTASYSQRVLEEFNKTPSPLRNELPQSRTPPKDNPPTSSPPKSTGSKQTAPGEKVPVGFCQSTSSLRNAARQSRSSSTPSSTSSSDHARRERELYTPKSRVAFYKAARQSRSSPTPSSTSSSDRARRERELWTPKSKSTLSKAARQSDRYSLPRDKSAPQLRRSKQTPGPPAKGTGPPRNAPVQSSLSKPPAADPPRPPAVRQLRHEERVYVDPALLRPTEPVIKMVDLPRDAAPGTSVTQKLKDLGTGPMAVSW</sequence>
<feature type="region of interest" description="Disordered" evidence="1">
    <location>
        <begin position="1"/>
        <end position="20"/>
    </location>
</feature>
<organism evidence="3 4">
    <name type="scientific">Hericium alpestre</name>
    <dbReference type="NCBI Taxonomy" id="135208"/>
    <lineage>
        <taxon>Eukaryota</taxon>
        <taxon>Fungi</taxon>
        <taxon>Dikarya</taxon>
        <taxon>Basidiomycota</taxon>
        <taxon>Agaricomycotina</taxon>
        <taxon>Agaricomycetes</taxon>
        <taxon>Russulales</taxon>
        <taxon>Hericiaceae</taxon>
        <taxon>Hericium</taxon>
    </lineage>
</organism>
<evidence type="ECO:0000313" key="4">
    <source>
        <dbReference type="Proteomes" id="UP000298061"/>
    </source>
</evidence>
<name>A0A4Y9ZWJ5_9AGAM</name>
<feature type="compositionally biased region" description="Low complexity" evidence="1">
    <location>
        <begin position="804"/>
        <end position="813"/>
    </location>
</feature>
<keyword evidence="2" id="KW-1133">Transmembrane helix</keyword>
<feature type="compositionally biased region" description="Polar residues" evidence="1">
    <location>
        <begin position="779"/>
        <end position="791"/>
    </location>
</feature>
<feature type="compositionally biased region" description="Basic and acidic residues" evidence="1">
    <location>
        <begin position="909"/>
        <end position="921"/>
    </location>
</feature>
<evidence type="ECO:0000313" key="3">
    <source>
        <dbReference type="EMBL" id="TFY79192.1"/>
    </source>
</evidence>
<proteinExistence type="predicted"/>
<feature type="compositionally biased region" description="Basic and acidic residues" evidence="1">
    <location>
        <begin position="887"/>
        <end position="896"/>
    </location>
</feature>
<feature type="compositionally biased region" description="Low complexity" evidence="1">
    <location>
        <begin position="837"/>
        <end position="849"/>
    </location>
</feature>
<protein>
    <submittedName>
        <fullName evidence="3">Uncharacterized protein</fullName>
    </submittedName>
</protein>
<feature type="transmembrane region" description="Helical" evidence="2">
    <location>
        <begin position="92"/>
        <end position="113"/>
    </location>
</feature>
<feature type="region of interest" description="Disordered" evidence="1">
    <location>
        <begin position="997"/>
        <end position="1019"/>
    </location>
</feature>
<keyword evidence="4" id="KW-1185">Reference proteome</keyword>
<feature type="transmembrane region" description="Helical" evidence="2">
    <location>
        <begin position="133"/>
        <end position="163"/>
    </location>
</feature>
<feature type="region of interest" description="Disordered" evidence="1">
    <location>
        <begin position="299"/>
        <end position="336"/>
    </location>
</feature>
<keyword evidence="2" id="KW-0812">Transmembrane</keyword>
<accession>A0A4Y9ZWJ5</accession>
<feature type="region of interest" description="Disordered" evidence="1">
    <location>
        <begin position="236"/>
        <end position="271"/>
    </location>
</feature>
<feature type="compositionally biased region" description="Low complexity" evidence="1">
    <location>
        <begin position="871"/>
        <end position="886"/>
    </location>
</feature>
<keyword evidence="2" id="KW-0472">Membrane</keyword>
<dbReference type="AlphaFoldDB" id="A0A4Y9ZWJ5"/>
<feature type="compositionally biased region" description="Polar residues" evidence="1">
    <location>
        <begin position="824"/>
        <end position="836"/>
    </location>
</feature>
<reference evidence="3 4" key="1">
    <citation type="submission" date="2019-02" db="EMBL/GenBank/DDBJ databases">
        <title>Genome sequencing of the rare red list fungi Hericium alpestre (H. flagellum).</title>
        <authorList>
            <person name="Buettner E."/>
            <person name="Kellner H."/>
        </authorList>
    </citation>
    <scope>NUCLEOTIDE SEQUENCE [LARGE SCALE GENOMIC DNA]</scope>
    <source>
        <strain evidence="3 4">DSM 108284</strain>
    </source>
</reference>
<evidence type="ECO:0000256" key="1">
    <source>
        <dbReference type="SAM" id="MobiDB-lite"/>
    </source>
</evidence>
<feature type="compositionally biased region" description="Basic and acidic residues" evidence="1">
    <location>
        <begin position="850"/>
        <end position="859"/>
    </location>
</feature>
<dbReference type="EMBL" id="SFCI01000542">
    <property type="protein sequence ID" value="TFY79192.1"/>
    <property type="molecule type" value="Genomic_DNA"/>
</dbReference>
<dbReference type="Proteomes" id="UP000298061">
    <property type="component" value="Unassembled WGS sequence"/>
</dbReference>
<feature type="compositionally biased region" description="Low complexity" evidence="1">
    <location>
        <begin position="307"/>
        <end position="321"/>
    </location>
</feature>
<feature type="compositionally biased region" description="Basic and acidic residues" evidence="1">
    <location>
        <begin position="250"/>
        <end position="259"/>
    </location>
</feature>
<feature type="region of interest" description="Disordered" evidence="1">
    <location>
        <begin position="777"/>
        <end position="970"/>
    </location>
</feature>
<evidence type="ECO:0000256" key="2">
    <source>
        <dbReference type="SAM" id="Phobius"/>
    </source>
</evidence>
<gene>
    <name evidence="3" type="ORF">EWM64_g4823</name>
</gene>
<comment type="caution">
    <text evidence="3">The sequence shown here is derived from an EMBL/GenBank/DDBJ whole genome shotgun (WGS) entry which is preliminary data.</text>
</comment>